<keyword evidence="2" id="KW-1185">Reference proteome</keyword>
<name>D5BFH7_ZUNPS</name>
<dbReference type="AlphaFoldDB" id="D5BFH7"/>
<dbReference type="STRING" id="655815.ZPR_0564"/>
<evidence type="ECO:0000313" key="2">
    <source>
        <dbReference type="Proteomes" id="UP000001654"/>
    </source>
</evidence>
<dbReference type="Proteomes" id="UP000001654">
    <property type="component" value="Chromosome"/>
</dbReference>
<protein>
    <submittedName>
        <fullName evidence="1">Uncharacterized protein</fullName>
    </submittedName>
</protein>
<sequence>MDKNLTQMQLTTTIDYKIRWPAMTNTYLPLEKRALHLL</sequence>
<evidence type="ECO:0000313" key="1">
    <source>
        <dbReference type="EMBL" id="ADF50921.1"/>
    </source>
</evidence>
<dbReference type="KEGG" id="zpr:ZPR_0564"/>
<organism evidence="1 2">
    <name type="scientific">Zunongwangia profunda (strain DSM 18752 / CCTCC AB 206139 / SM-A87)</name>
    <name type="common">Wangia profunda</name>
    <dbReference type="NCBI Taxonomy" id="655815"/>
    <lineage>
        <taxon>Bacteria</taxon>
        <taxon>Pseudomonadati</taxon>
        <taxon>Bacteroidota</taxon>
        <taxon>Flavobacteriia</taxon>
        <taxon>Flavobacteriales</taxon>
        <taxon>Flavobacteriaceae</taxon>
        <taxon>Zunongwangia</taxon>
    </lineage>
</organism>
<dbReference type="EMBL" id="CP001650">
    <property type="protein sequence ID" value="ADF50921.1"/>
    <property type="molecule type" value="Genomic_DNA"/>
</dbReference>
<reference evidence="1 2" key="1">
    <citation type="journal article" date="2010" name="BMC Genomics">
        <title>The complete genome of Zunongwangia profunda SM-A87 reveals its adaptation to the deep-sea environment and ecological role in sedimentary organic nitrogen degradation.</title>
        <authorList>
            <person name="Qin Q.L."/>
            <person name="Zhang X.Y."/>
            <person name="Wang X.M."/>
            <person name="Liu G.M."/>
            <person name="Chen X.L."/>
            <person name="Xie B.B."/>
            <person name="Dang H.Y."/>
            <person name="Zhou B.C."/>
            <person name="Yu J."/>
            <person name="Zhang Y.Z."/>
        </authorList>
    </citation>
    <scope>NUCLEOTIDE SEQUENCE [LARGE SCALE GENOMIC DNA]</scope>
    <source>
        <strain evidence="2">DSM 18752 / CCTCC AB 206139 / SM-A87</strain>
    </source>
</reference>
<accession>D5BFH7</accession>
<proteinExistence type="predicted"/>
<gene>
    <name evidence="1" type="ordered locus">ZPR_0564</name>
</gene>
<dbReference type="HOGENOM" id="CLU_3335257_0_0_10"/>